<reference evidence="3" key="1">
    <citation type="journal article" date="2019" name="Int. J. Syst. Evol. Microbiol.">
        <title>The Global Catalogue of Microorganisms (GCM) 10K type strain sequencing project: providing services to taxonomists for standard genome sequencing and annotation.</title>
        <authorList>
            <consortium name="The Broad Institute Genomics Platform"/>
            <consortium name="The Broad Institute Genome Sequencing Center for Infectious Disease"/>
            <person name="Wu L."/>
            <person name="Ma J."/>
        </authorList>
    </citation>
    <scope>NUCLEOTIDE SEQUENCE [LARGE SCALE GENOMIC DNA]</scope>
    <source>
        <strain evidence="3">KCTC 42644</strain>
    </source>
</reference>
<dbReference type="SUPFAM" id="SSF46785">
    <property type="entry name" value="Winged helix' DNA-binding domain"/>
    <property type="match status" value="1"/>
</dbReference>
<proteinExistence type="predicted"/>
<dbReference type="InterPro" id="IPR036390">
    <property type="entry name" value="WH_DNA-bd_sf"/>
</dbReference>
<name>A0ABV7X874_9SPHN</name>
<dbReference type="CDD" id="cd00090">
    <property type="entry name" value="HTH_ARSR"/>
    <property type="match status" value="1"/>
</dbReference>
<dbReference type="Proteomes" id="UP001595615">
    <property type="component" value="Unassembled WGS sequence"/>
</dbReference>
<dbReference type="InterPro" id="IPR011991">
    <property type="entry name" value="ArsR-like_HTH"/>
</dbReference>
<comment type="caution">
    <text evidence="2">The sequence shown here is derived from an EMBL/GenBank/DDBJ whole genome shotgun (WGS) entry which is preliminary data.</text>
</comment>
<evidence type="ECO:0000313" key="2">
    <source>
        <dbReference type="EMBL" id="MFC3711933.1"/>
    </source>
</evidence>
<accession>A0ABV7X874</accession>
<keyword evidence="3" id="KW-1185">Reference proteome</keyword>
<evidence type="ECO:0000313" key="3">
    <source>
        <dbReference type="Proteomes" id="UP001595615"/>
    </source>
</evidence>
<dbReference type="Pfam" id="PF25212">
    <property type="entry name" value="HVO_A0114"/>
    <property type="match status" value="1"/>
</dbReference>
<feature type="domain" description="HTH arsR-type" evidence="1">
    <location>
        <begin position="15"/>
        <end position="98"/>
    </location>
</feature>
<sequence length="198" mass="22618">MSNKEASTYWIVDPRELDALVLPIRLEIVDRLAALGPTRARDLARALGRRQTALYHHLAKLEEVGLIRRTERVRDGGRPAQYYETKAPLMRLARAAADPELRPYIVRANHFQARQSARDYERGFALDDRVMEGPQRNHWWARVYMPATPDRMTKINALLDELFEVAFEPEPQPSGAPLVSLAWFMAPLSDAPDEESDA</sequence>
<gene>
    <name evidence="2" type="ORF">ACFOMD_05090</name>
</gene>
<protein>
    <submittedName>
        <fullName evidence="2">ArsR/SmtB family transcription factor</fullName>
    </submittedName>
</protein>
<dbReference type="SMART" id="SM00418">
    <property type="entry name" value="HTH_ARSR"/>
    <property type="match status" value="1"/>
</dbReference>
<evidence type="ECO:0000259" key="1">
    <source>
        <dbReference type="SMART" id="SM00418"/>
    </source>
</evidence>
<organism evidence="2 3">
    <name type="scientific">Sphingoaurantiacus capsulatus</name>
    <dbReference type="NCBI Taxonomy" id="1771310"/>
    <lineage>
        <taxon>Bacteria</taxon>
        <taxon>Pseudomonadati</taxon>
        <taxon>Pseudomonadota</taxon>
        <taxon>Alphaproteobacteria</taxon>
        <taxon>Sphingomonadales</taxon>
        <taxon>Sphingosinicellaceae</taxon>
        <taxon>Sphingoaurantiacus</taxon>
    </lineage>
</organism>
<dbReference type="EMBL" id="JBHRXV010000003">
    <property type="protein sequence ID" value="MFC3711933.1"/>
    <property type="molecule type" value="Genomic_DNA"/>
</dbReference>
<dbReference type="Gene3D" id="1.10.10.10">
    <property type="entry name" value="Winged helix-like DNA-binding domain superfamily/Winged helix DNA-binding domain"/>
    <property type="match status" value="1"/>
</dbReference>
<dbReference type="RefSeq" id="WP_380857808.1">
    <property type="nucleotide sequence ID" value="NZ_JBHRXV010000003.1"/>
</dbReference>
<dbReference type="InterPro" id="IPR036388">
    <property type="entry name" value="WH-like_DNA-bd_sf"/>
</dbReference>
<dbReference type="InterPro" id="IPR001845">
    <property type="entry name" value="HTH_ArsR_DNA-bd_dom"/>
</dbReference>